<evidence type="ECO:0000256" key="2">
    <source>
        <dbReference type="ARBA" id="ARBA00022729"/>
    </source>
</evidence>
<evidence type="ECO:0000313" key="8">
    <source>
        <dbReference type="Proteomes" id="UP000504607"/>
    </source>
</evidence>
<dbReference type="PANTHER" id="PTHR33044">
    <property type="entry name" value="BIFUNCTIONAL INHIBITOR/LIPID-TRANSFER PROTEIN/SEED STORAGE 2S ALBUMIN SUPERFAMILY PROTEIN-RELATED"/>
    <property type="match status" value="1"/>
</dbReference>
<keyword evidence="4" id="KW-0325">Glycoprotein</keyword>
<dbReference type="Proteomes" id="UP000504607">
    <property type="component" value="Unplaced"/>
</dbReference>
<evidence type="ECO:0000256" key="1">
    <source>
        <dbReference type="ARBA" id="ARBA00009748"/>
    </source>
</evidence>
<keyword evidence="8" id="KW-1185">Reference proteome</keyword>
<evidence type="ECO:0000259" key="7">
    <source>
        <dbReference type="Pfam" id="PF14368"/>
    </source>
</evidence>
<feature type="signal peptide" evidence="6">
    <location>
        <begin position="1"/>
        <end position="23"/>
    </location>
</feature>
<name>A0A6I9QEL8_ELAGV</name>
<accession>A0A6I9QEL8</accession>
<dbReference type="InterPro" id="IPR043325">
    <property type="entry name" value="LTSS"/>
</dbReference>
<reference evidence="9" key="1">
    <citation type="submission" date="2025-08" db="UniProtKB">
        <authorList>
            <consortium name="RefSeq"/>
        </authorList>
    </citation>
    <scope>IDENTIFICATION</scope>
</reference>
<dbReference type="InterPro" id="IPR036312">
    <property type="entry name" value="Bifun_inhib/LTP/seed_sf"/>
</dbReference>
<feature type="compositionally biased region" description="Pro residues" evidence="5">
    <location>
        <begin position="111"/>
        <end position="126"/>
    </location>
</feature>
<keyword evidence="2 6" id="KW-0732">Signal</keyword>
<dbReference type="InterPro" id="IPR016140">
    <property type="entry name" value="Bifunc_inhib/LTP/seed_store"/>
</dbReference>
<dbReference type="RefSeq" id="XP_010907379.1">
    <property type="nucleotide sequence ID" value="XM_010909077.1"/>
</dbReference>
<proteinExistence type="inferred from homology"/>
<protein>
    <submittedName>
        <fullName evidence="9">Non-specific lipid transfer protein GPI-anchored 1</fullName>
    </submittedName>
</protein>
<organism evidence="8 9">
    <name type="scientific">Elaeis guineensis var. tenera</name>
    <name type="common">Oil palm</name>
    <dbReference type="NCBI Taxonomy" id="51953"/>
    <lineage>
        <taxon>Eukaryota</taxon>
        <taxon>Viridiplantae</taxon>
        <taxon>Streptophyta</taxon>
        <taxon>Embryophyta</taxon>
        <taxon>Tracheophyta</taxon>
        <taxon>Spermatophyta</taxon>
        <taxon>Magnoliopsida</taxon>
        <taxon>Liliopsida</taxon>
        <taxon>Arecaceae</taxon>
        <taxon>Arecoideae</taxon>
        <taxon>Cocoseae</taxon>
        <taxon>Elaeidinae</taxon>
        <taxon>Elaeis</taxon>
    </lineage>
</organism>
<feature type="region of interest" description="Disordered" evidence="5">
    <location>
        <begin position="105"/>
        <end position="149"/>
    </location>
</feature>
<comment type="similarity">
    <text evidence="1">Belongs to the plant LTP family.</text>
</comment>
<gene>
    <name evidence="9" type="primary">LOC105034055</name>
</gene>
<evidence type="ECO:0000256" key="5">
    <source>
        <dbReference type="SAM" id="MobiDB-lite"/>
    </source>
</evidence>
<dbReference type="Gene3D" id="1.10.110.10">
    <property type="entry name" value="Plant lipid-transfer and hydrophobic proteins"/>
    <property type="match status" value="1"/>
</dbReference>
<feature type="chain" id="PRO_5026691983" evidence="6">
    <location>
        <begin position="24"/>
        <end position="149"/>
    </location>
</feature>
<dbReference type="AlphaFoldDB" id="A0A6I9QEL8"/>
<dbReference type="SUPFAM" id="SSF47699">
    <property type="entry name" value="Bifunctional inhibitor/lipid-transfer protein/seed storage 2S albumin"/>
    <property type="match status" value="1"/>
</dbReference>
<dbReference type="Pfam" id="PF14368">
    <property type="entry name" value="LTP_2"/>
    <property type="match status" value="1"/>
</dbReference>
<evidence type="ECO:0000256" key="6">
    <source>
        <dbReference type="SAM" id="SignalP"/>
    </source>
</evidence>
<evidence type="ECO:0000313" key="9">
    <source>
        <dbReference type="RefSeq" id="XP_010907379.1"/>
    </source>
</evidence>
<feature type="domain" description="Bifunctional inhibitor/plant lipid transfer protein/seed storage helical" evidence="7">
    <location>
        <begin position="14"/>
        <end position="104"/>
    </location>
</feature>
<sequence length="149" mass="16282">MASQKLALFFLLFLISWASTTLSQGDLMKPCIIKLMPCVDFLHSDKRPSSACCMALKDELENDVECLCELFNDDKALKAFNITKSEVIQFPKRCGLQSADVNKCKKSGDVPMPPVAPSAPSTPPKSPTKGSPWSVTGTKKMKMKLPIGT</sequence>
<dbReference type="CDD" id="cd00010">
    <property type="entry name" value="AAI_LTSS"/>
    <property type="match status" value="1"/>
</dbReference>
<dbReference type="OrthoDB" id="690947at2759"/>
<dbReference type="InParanoid" id="A0A6I9QEL8"/>
<keyword evidence="3" id="KW-1015">Disulfide bond</keyword>
<evidence type="ECO:0000256" key="3">
    <source>
        <dbReference type="ARBA" id="ARBA00023157"/>
    </source>
</evidence>
<evidence type="ECO:0000256" key="4">
    <source>
        <dbReference type="ARBA" id="ARBA00023180"/>
    </source>
</evidence>